<evidence type="ECO:0000313" key="1">
    <source>
        <dbReference type="EMBL" id="KAK7400774.1"/>
    </source>
</evidence>
<accession>A0AAN9SUV8</accession>
<name>A0AAN9SUV8_PSOTE</name>
<reference evidence="1 2" key="1">
    <citation type="submission" date="2024-01" db="EMBL/GenBank/DDBJ databases">
        <title>The genomes of 5 underutilized Papilionoideae crops provide insights into root nodulation and disease resistanc.</title>
        <authorList>
            <person name="Jiang F."/>
        </authorList>
    </citation>
    <scope>NUCLEOTIDE SEQUENCE [LARGE SCALE GENOMIC DNA]</scope>
    <source>
        <strain evidence="1">DUOXIRENSHENG_FW03</strain>
        <tissue evidence="1">Leaves</tissue>
    </source>
</reference>
<dbReference type="EMBL" id="JAYMYS010000003">
    <property type="protein sequence ID" value="KAK7400774.1"/>
    <property type="molecule type" value="Genomic_DNA"/>
</dbReference>
<proteinExistence type="predicted"/>
<comment type="caution">
    <text evidence="1">The sequence shown here is derived from an EMBL/GenBank/DDBJ whole genome shotgun (WGS) entry which is preliminary data.</text>
</comment>
<dbReference type="AlphaFoldDB" id="A0AAN9SUV8"/>
<organism evidence="1 2">
    <name type="scientific">Psophocarpus tetragonolobus</name>
    <name type="common">Winged bean</name>
    <name type="synonym">Dolichos tetragonolobus</name>
    <dbReference type="NCBI Taxonomy" id="3891"/>
    <lineage>
        <taxon>Eukaryota</taxon>
        <taxon>Viridiplantae</taxon>
        <taxon>Streptophyta</taxon>
        <taxon>Embryophyta</taxon>
        <taxon>Tracheophyta</taxon>
        <taxon>Spermatophyta</taxon>
        <taxon>Magnoliopsida</taxon>
        <taxon>eudicotyledons</taxon>
        <taxon>Gunneridae</taxon>
        <taxon>Pentapetalae</taxon>
        <taxon>rosids</taxon>
        <taxon>fabids</taxon>
        <taxon>Fabales</taxon>
        <taxon>Fabaceae</taxon>
        <taxon>Papilionoideae</taxon>
        <taxon>50 kb inversion clade</taxon>
        <taxon>NPAAA clade</taxon>
        <taxon>indigoferoid/millettioid clade</taxon>
        <taxon>Phaseoleae</taxon>
        <taxon>Psophocarpus</taxon>
    </lineage>
</organism>
<sequence>MIEVQSGAPKSEREVCCCKYRWCKYVHCFIGILNFSSADLWNGFLRCPVNNLNTNNRGCAFGLQLTTCQTKK</sequence>
<dbReference type="Proteomes" id="UP001386955">
    <property type="component" value="Unassembled WGS sequence"/>
</dbReference>
<protein>
    <submittedName>
        <fullName evidence="1">Uncharacterized protein</fullName>
    </submittedName>
</protein>
<keyword evidence="2" id="KW-1185">Reference proteome</keyword>
<evidence type="ECO:0000313" key="2">
    <source>
        <dbReference type="Proteomes" id="UP001386955"/>
    </source>
</evidence>
<gene>
    <name evidence="1" type="ORF">VNO78_12080</name>
</gene>